<organism evidence="10 11">
    <name type="scientific">Candidatus Methylocalor cossyra</name>
    <dbReference type="NCBI Taxonomy" id="3108543"/>
    <lineage>
        <taxon>Bacteria</taxon>
        <taxon>Pseudomonadati</taxon>
        <taxon>Pseudomonadota</taxon>
        <taxon>Gammaproteobacteria</taxon>
        <taxon>Methylococcales</taxon>
        <taxon>Methylococcaceae</taxon>
        <taxon>Candidatus Methylocalor</taxon>
    </lineage>
</organism>
<evidence type="ECO:0000313" key="11">
    <source>
        <dbReference type="Proteomes" id="UP001497493"/>
    </source>
</evidence>
<dbReference type="Pfam" id="PF18083">
    <property type="entry name" value="PutA_N"/>
    <property type="match status" value="1"/>
</dbReference>
<dbReference type="RefSeq" id="WP_348757107.1">
    <property type="nucleotide sequence ID" value="NZ_OZ026884.1"/>
</dbReference>
<dbReference type="Gene3D" id="3.20.20.220">
    <property type="match status" value="1"/>
</dbReference>
<evidence type="ECO:0000313" key="10">
    <source>
        <dbReference type="EMBL" id="CAL1240513.1"/>
    </source>
</evidence>
<dbReference type="InterPro" id="IPR016163">
    <property type="entry name" value="Ald_DH_C"/>
</dbReference>
<dbReference type="PANTHER" id="PTHR42862:SF1">
    <property type="entry name" value="DELTA-1-PYRROLINE-5-CARBOXYLATE DEHYDROGENASE 2, ISOFORM A-RELATED"/>
    <property type="match status" value="1"/>
</dbReference>
<feature type="domain" description="Proline dehydrogenase" evidence="8">
    <location>
        <begin position="130"/>
        <end position="416"/>
    </location>
</feature>
<feature type="domain" description="Proline utilization A N-terminal" evidence="9">
    <location>
        <begin position="7"/>
        <end position="114"/>
    </location>
</feature>
<dbReference type="Gene3D" id="3.40.309.10">
    <property type="entry name" value="Aldehyde Dehydrogenase, Chain A, domain 2"/>
    <property type="match status" value="1"/>
</dbReference>
<dbReference type="GO" id="GO:0003842">
    <property type="term" value="F:L-glutamate gamma-semialdehyde dehydrogenase activity"/>
    <property type="evidence" value="ECO:0007669"/>
    <property type="project" value="UniProtKB-EC"/>
</dbReference>
<dbReference type="Pfam" id="PF00171">
    <property type="entry name" value="Aldedh"/>
    <property type="match status" value="1"/>
</dbReference>
<evidence type="ECO:0000256" key="4">
    <source>
        <dbReference type="ARBA" id="ARBA00023027"/>
    </source>
</evidence>
<dbReference type="EC" id="1.2.1.88" evidence="2"/>
<name>A0ABM9NIV0_9GAMM</name>
<reference evidence="10 11" key="1">
    <citation type="submission" date="2024-04" db="EMBL/GenBank/DDBJ databases">
        <authorList>
            <person name="Cremers G."/>
        </authorList>
    </citation>
    <scope>NUCLEOTIDE SEQUENCE [LARGE SCALE GENOMIC DNA]</scope>
    <source>
        <strain evidence="10">MeCH1-AG</strain>
    </source>
</reference>
<dbReference type="PROSITE" id="PS00070">
    <property type="entry name" value="ALDEHYDE_DEHYDR_CYS"/>
    <property type="match status" value="1"/>
</dbReference>
<comment type="catalytic activity">
    <reaction evidence="5">
        <text>L-glutamate 5-semialdehyde + NAD(+) + H2O = L-glutamate + NADH + 2 H(+)</text>
        <dbReference type="Rhea" id="RHEA:30235"/>
        <dbReference type="ChEBI" id="CHEBI:15377"/>
        <dbReference type="ChEBI" id="CHEBI:15378"/>
        <dbReference type="ChEBI" id="CHEBI:29985"/>
        <dbReference type="ChEBI" id="CHEBI:57540"/>
        <dbReference type="ChEBI" id="CHEBI:57945"/>
        <dbReference type="ChEBI" id="CHEBI:58066"/>
        <dbReference type="EC" id="1.2.1.88"/>
    </reaction>
</comment>
<dbReference type="Pfam" id="PF01619">
    <property type="entry name" value="Pro_dh"/>
    <property type="match status" value="1"/>
</dbReference>
<dbReference type="GO" id="GO:0004657">
    <property type="term" value="F:proline dehydrogenase activity"/>
    <property type="evidence" value="ECO:0007669"/>
    <property type="project" value="UniProtKB-EC"/>
</dbReference>
<dbReference type="PIRSF" id="PIRSF000197">
    <property type="entry name" value="Bifunct_PutA"/>
    <property type="match status" value="1"/>
</dbReference>
<dbReference type="InterPro" id="IPR016161">
    <property type="entry name" value="Ald_DH/histidinol_DH"/>
</dbReference>
<proteinExistence type="predicted"/>
<evidence type="ECO:0000259" key="7">
    <source>
        <dbReference type="Pfam" id="PF00171"/>
    </source>
</evidence>
<evidence type="ECO:0000256" key="6">
    <source>
        <dbReference type="SAM" id="MobiDB-lite"/>
    </source>
</evidence>
<dbReference type="InterPro" id="IPR005932">
    <property type="entry name" value="RocA"/>
</dbReference>
<dbReference type="Gene3D" id="3.40.605.10">
    <property type="entry name" value="Aldehyde Dehydrogenase, Chain A, domain 1"/>
    <property type="match status" value="1"/>
</dbReference>
<comment type="pathway">
    <text evidence="1">Amino-acid degradation; L-proline degradation into L-glutamate; L-glutamate from L-proline: step 2/2.</text>
</comment>
<dbReference type="InterPro" id="IPR002872">
    <property type="entry name" value="Proline_DH_dom"/>
</dbReference>
<feature type="domain" description="Aldehyde dehydrogenase" evidence="7">
    <location>
        <begin position="501"/>
        <end position="958"/>
    </location>
</feature>
<dbReference type="CDD" id="cd07124">
    <property type="entry name" value="ALDH_PutA-P5CDH-RocA"/>
    <property type="match status" value="1"/>
</dbReference>
<sequence length="972" mass="107298">MADTALEREVRAVGEDLLRRAGRARPSLFDPRGLRGRLLRRALDDGALRTALFRFVDVLPALDSDAELARHFRAYLGPHAHRLGGLWGRWLAFGSHPLAAPVVRRAVTRLARQFVVEPTPARLARVVGELARIPAAVTLDAVGEAALSEGECDAYRERYLALLDFLASQGDLPGHPPIHLSIKFSALVPRYDPLDYRGLRRRLFARLEPLVARLRALGGGLTVDMEQYEFKSLTLSLFRDWLEAEGDDRWQAGIALQAYLPDTEADLRELLDWAERRRRRIGVRLVKGAYWDTELALAQQRHWPIPVERDKAVTDARYERLVALLFERAQWVFPAIASHNVRSLAYALASAAQRGLDARAFEIQMLYGMAEPLRDAVAGRGANLRVYLPSGELLPGIAYLIRRLVENTANTSILRQTYGAGVDPRDLLDNPEEHRAPSPEAAPPRAEGPDTAFRNTPLRDFSRAQVRHNFAAALRAVRAQLGRHYPLAIAGVPAAGAGWQEARNPARPGEILGAVAVADLDHARRAVDNARRAFPAWRDTEAPIRIGLCRRAAELMELRRDQLAAWQVLETGKNWREADADVAEAIDFLRYYAGQMEALQDWRPTARFPGETNAFRYEPRGIAVVIPPWNFPLAILAGMTSAALVSGNVAILKPAAPANLVAQGFQAILDQAGFPPGVCQLLPGGGETVGDYLVRHPAVHLIAFTGSRQVGLEILRKAHTPAPGQTHVKQVVCEMGGKNAVIVDQDADLDEAVQEILHSAFGYQGQKCSACSRLIAVGRVHDRLVERLAAALASHDYGPPEDPAYLFGPLISDAARHRARGYLEIGRREGRLVYLGRVPEDGFYCPPAIFTEVEPGHRLAREEIFGPLLAVLRARSFREALDLALASDYALTGGVFSRLPEHLALARDHFRVGNLYLNRRITGARVGIQPFGGVKLSGTGVQAGGPDYLKQFLWTRTVSENTLRHGYVPEAE</sequence>
<dbReference type="InterPro" id="IPR025703">
    <property type="entry name" value="Bifunct_PutA"/>
</dbReference>
<dbReference type="SUPFAM" id="SSF51730">
    <property type="entry name" value="FAD-linked oxidoreductase"/>
    <property type="match status" value="1"/>
</dbReference>
<keyword evidence="3 10" id="KW-0560">Oxidoreductase</keyword>
<dbReference type="EMBL" id="OZ026884">
    <property type="protein sequence ID" value="CAL1240513.1"/>
    <property type="molecule type" value="Genomic_DNA"/>
</dbReference>
<evidence type="ECO:0000256" key="1">
    <source>
        <dbReference type="ARBA" id="ARBA00004786"/>
    </source>
</evidence>
<dbReference type="SUPFAM" id="SSF53720">
    <property type="entry name" value="ALDH-like"/>
    <property type="match status" value="1"/>
</dbReference>
<feature type="region of interest" description="Disordered" evidence="6">
    <location>
        <begin position="422"/>
        <end position="455"/>
    </location>
</feature>
<evidence type="ECO:0000259" key="9">
    <source>
        <dbReference type="Pfam" id="PF18083"/>
    </source>
</evidence>
<dbReference type="InterPro" id="IPR015590">
    <property type="entry name" value="Aldehyde_DH_dom"/>
</dbReference>
<dbReference type="InterPro" id="IPR050485">
    <property type="entry name" value="Proline_metab_enzyme"/>
</dbReference>
<gene>
    <name evidence="10" type="ORF">MECH1_V1_1737</name>
</gene>
<evidence type="ECO:0000259" key="8">
    <source>
        <dbReference type="Pfam" id="PF01619"/>
    </source>
</evidence>
<feature type="compositionally biased region" description="Basic and acidic residues" evidence="6">
    <location>
        <begin position="423"/>
        <end position="437"/>
    </location>
</feature>
<evidence type="ECO:0000256" key="5">
    <source>
        <dbReference type="ARBA" id="ARBA00048142"/>
    </source>
</evidence>
<dbReference type="InterPro" id="IPR016162">
    <property type="entry name" value="Ald_DH_N"/>
</dbReference>
<keyword evidence="11" id="KW-1185">Reference proteome</keyword>
<dbReference type="PANTHER" id="PTHR42862">
    <property type="entry name" value="DELTA-1-PYRROLINE-5-CARBOXYLATE DEHYDROGENASE 1, ISOFORM A-RELATED"/>
    <property type="match status" value="1"/>
</dbReference>
<dbReference type="InterPro" id="IPR041514">
    <property type="entry name" value="PutA_N"/>
</dbReference>
<dbReference type="Proteomes" id="UP001497493">
    <property type="component" value="Chromosome"/>
</dbReference>
<dbReference type="InterPro" id="IPR029041">
    <property type="entry name" value="FAD-linked_oxidoreductase-like"/>
</dbReference>
<accession>A0ABM9NIV0</accession>
<protein>
    <recommendedName>
        <fullName evidence="2">L-glutamate gamma-semialdehyde dehydrogenase</fullName>
        <ecNumber evidence="2">1.2.1.88</ecNumber>
    </recommendedName>
</protein>
<evidence type="ECO:0000256" key="2">
    <source>
        <dbReference type="ARBA" id="ARBA00012884"/>
    </source>
</evidence>
<keyword evidence="4" id="KW-0520">NAD</keyword>
<dbReference type="InterPro" id="IPR016160">
    <property type="entry name" value="Ald_DH_CS_CYS"/>
</dbReference>
<evidence type="ECO:0000256" key="3">
    <source>
        <dbReference type="ARBA" id="ARBA00023002"/>
    </source>
</evidence>